<dbReference type="PANTHER" id="PTHR30329">
    <property type="entry name" value="STATOR ELEMENT OF FLAGELLAR MOTOR COMPLEX"/>
    <property type="match status" value="1"/>
</dbReference>
<dbReference type="Pfam" id="PF00691">
    <property type="entry name" value="OmpA"/>
    <property type="match status" value="1"/>
</dbReference>
<dbReference type="Pfam" id="PF13432">
    <property type="entry name" value="TPR_16"/>
    <property type="match status" value="1"/>
</dbReference>
<dbReference type="PROSITE" id="PS51123">
    <property type="entry name" value="OMPA_2"/>
    <property type="match status" value="1"/>
</dbReference>
<dbReference type="InterPro" id="IPR019734">
    <property type="entry name" value="TPR_rpt"/>
</dbReference>
<gene>
    <name evidence="5" type="ORF">QUF54_10420</name>
</gene>
<reference evidence="5" key="1">
    <citation type="submission" date="2023-06" db="EMBL/GenBank/DDBJ databases">
        <title>Uncultivated large filamentous bacteria from sulfidic sediments reveal new species and different genomic features in energy metabolism and defense.</title>
        <authorList>
            <person name="Fonseca A."/>
        </authorList>
    </citation>
    <scope>NUCLEOTIDE SEQUENCE</scope>
    <source>
        <strain evidence="5">HSG4</strain>
    </source>
</reference>
<dbReference type="SUPFAM" id="SSF48452">
    <property type="entry name" value="TPR-like"/>
    <property type="match status" value="1"/>
</dbReference>
<evidence type="ECO:0000256" key="3">
    <source>
        <dbReference type="SAM" id="SignalP"/>
    </source>
</evidence>
<keyword evidence="3" id="KW-0732">Signal</keyword>
<evidence type="ECO:0000256" key="2">
    <source>
        <dbReference type="PROSITE-ProRule" id="PRU00473"/>
    </source>
</evidence>
<keyword evidence="6" id="KW-1185">Reference proteome</keyword>
<evidence type="ECO:0000256" key="1">
    <source>
        <dbReference type="PROSITE-ProRule" id="PRU00339"/>
    </source>
</evidence>
<organism evidence="5 6">
    <name type="scientific">Candidatus Marithioploca araucensis</name>
    <dbReference type="NCBI Taxonomy" id="70273"/>
    <lineage>
        <taxon>Bacteria</taxon>
        <taxon>Pseudomonadati</taxon>
        <taxon>Pseudomonadota</taxon>
        <taxon>Gammaproteobacteria</taxon>
        <taxon>Thiotrichales</taxon>
        <taxon>Thiotrichaceae</taxon>
        <taxon>Candidatus Marithioploca</taxon>
    </lineage>
</organism>
<feature type="domain" description="OmpA-like" evidence="4">
    <location>
        <begin position="190"/>
        <end position="309"/>
    </location>
</feature>
<keyword evidence="2" id="KW-0472">Membrane</keyword>
<protein>
    <submittedName>
        <fullName evidence="5">Tetratricopeptide repeat protein</fullName>
    </submittedName>
</protein>
<dbReference type="PANTHER" id="PTHR30329:SF21">
    <property type="entry name" value="LIPOPROTEIN YIAD-RELATED"/>
    <property type="match status" value="1"/>
</dbReference>
<evidence type="ECO:0000313" key="5">
    <source>
        <dbReference type="EMBL" id="MDM8563755.1"/>
    </source>
</evidence>
<dbReference type="InterPro" id="IPR011990">
    <property type="entry name" value="TPR-like_helical_dom_sf"/>
</dbReference>
<dbReference type="PROSITE" id="PS50005">
    <property type="entry name" value="TPR"/>
    <property type="match status" value="1"/>
</dbReference>
<proteinExistence type="predicted"/>
<sequence>MRILNQIIITLILPITLWAAAPCDQATKNVIKVYHLRHTLSQARQKSLLQQALNFCPNHAQAHNNLGVLLEKEDDNTAALYHYRQAVSSQPDYVEAWLGIGDILYKQGQYPLSLEAYLQICTKHPRARLRITELLRGNRYRTVDGSQVMGHESLSLLFDKTRLQGFYQKVINCRQIDKSIAPNLGATKMILEETTVIFRPFHFKVGQHDLSLISEAQCDEVATSLINKENILIYGHSDSQDFANHSERESDYLNWQLSQNRAESVKAALAQRGVLNMKTFGYGDSRPLVSGESEAALAQNRRVEIEVVD</sequence>
<feature type="repeat" description="TPR" evidence="1">
    <location>
        <begin position="60"/>
        <end position="93"/>
    </location>
</feature>
<dbReference type="Gene3D" id="3.30.1330.60">
    <property type="entry name" value="OmpA-like domain"/>
    <property type="match status" value="1"/>
</dbReference>
<feature type="signal peptide" evidence="3">
    <location>
        <begin position="1"/>
        <end position="19"/>
    </location>
</feature>
<dbReference type="SUPFAM" id="SSF103088">
    <property type="entry name" value="OmpA-like"/>
    <property type="match status" value="1"/>
</dbReference>
<evidence type="ECO:0000259" key="4">
    <source>
        <dbReference type="PROSITE" id="PS51123"/>
    </source>
</evidence>
<accession>A0ABT7VW68</accession>
<dbReference type="Gene3D" id="1.25.40.10">
    <property type="entry name" value="Tetratricopeptide repeat domain"/>
    <property type="match status" value="1"/>
</dbReference>
<evidence type="ECO:0000313" key="6">
    <source>
        <dbReference type="Proteomes" id="UP001171945"/>
    </source>
</evidence>
<comment type="caution">
    <text evidence="5">The sequence shown here is derived from an EMBL/GenBank/DDBJ whole genome shotgun (WGS) entry which is preliminary data.</text>
</comment>
<name>A0ABT7VW68_9GAMM</name>
<dbReference type="CDD" id="cd07185">
    <property type="entry name" value="OmpA_C-like"/>
    <property type="match status" value="1"/>
</dbReference>
<dbReference type="InterPro" id="IPR036737">
    <property type="entry name" value="OmpA-like_sf"/>
</dbReference>
<dbReference type="InterPro" id="IPR050330">
    <property type="entry name" value="Bact_OuterMem_StrucFunc"/>
</dbReference>
<dbReference type="EMBL" id="JAUCGM010000851">
    <property type="protein sequence ID" value="MDM8563755.1"/>
    <property type="molecule type" value="Genomic_DNA"/>
</dbReference>
<dbReference type="InterPro" id="IPR006665">
    <property type="entry name" value="OmpA-like"/>
</dbReference>
<dbReference type="Proteomes" id="UP001171945">
    <property type="component" value="Unassembled WGS sequence"/>
</dbReference>
<keyword evidence="1" id="KW-0802">TPR repeat</keyword>
<dbReference type="SMART" id="SM00028">
    <property type="entry name" value="TPR"/>
    <property type="match status" value="2"/>
</dbReference>
<feature type="chain" id="PRO_5046864665" evidence="3">
    <location>
        <begin position="20"/>
        <end position="309"/>
    </location>
</feature>